<dbReference type="AlphaFoldDB" id="A0A0Q3LU98"/>
<protein>
    <submittedName>
        <fullName evidence="2">Uncharacterized protein</fullName>
    </submittedName>
</protein>
<feature type="compositionally biased region" description="Basic and acidic residues" evidence="1">
    <location>
        <begin position="597"/>
        <end position="617"/>
    </location>
</feature>
<gene>
    <name evidence="2" type="ORF">AR438_01440</name>
</gene>
<feature type="region of interest" description="Disordered" evidence="1">
    <location>
        <begin position="413"/>
        <end position="432"/>
    </location>
</feature>
<comment type="caution">
    <text evidence="2">The sequence shown here is derived from an EMBL/GenBank/DDBJ whole genome shotgun (WGS) entry which is preliminary data.</text>
</comment>
<dbReference type="Proteomes" id="UP000051682">
    <property type="component" value="Unassembled WGS sequence"/>
</dbReference>
<name>A0A0Q3LU98_9FLAO</name>
<keyword evidence="3" id="KW-1185">Reference proteome</keyword>
<evidence type="ECO:0000256" key="1">
    <source>
        <dbReference type="SAM" id="MobiDB-lite"/>
    </source>
</evidence>
<sequence length="731" mass="83383">MMNTRVLELLKNPKNIQSEDLHLLREEINSFPYIQNIRALHLYGVHLYDKENYQKALSSTAAYTTDKKILYQLINGKIQQVKPQIIEQVVEKTPEEVIENQIEETEKPVEEEIPQVENLVRNLPKSFSDHDYEAASEGLIADKPEIKHIVIDGERNRILFEGEENFLNEDNNETIDLESTLESGVIVTHKSTPHQTDLSENDKENAIVAEELAGTSSETENQENHVLPETQVEEITDNSELNLDENLAAQSEEILSETEAEFNETDNVVQTPKSEIIITEEAIASEKAEEKVNDENEISFQEIESFPTEKSTEETELPKITLNSDVIKTDEIQEGLNPELIIEEDKIESEQVVEKINDEAELSFHGTDSFLPEVKIEPVQNTENSPSTVSKSNVNKHEDEMRRLIEEVEKRMKAKKESAPEKAEIEEETVNNDISFAETQAFHVGEEQKSAEEAVVKVAEAIVEEDLEEKKSEENIEVSEKAVELETPVNSTWKPMSFETNRPDSLLNKPVEATQTKEELLKKEESSKPEIIAEETPKVIETENKTEIVETVEVSEKVEETKPAEISEDQDNEVPVINVSFFGSDIASLGLSFKSDQKEKAEAKEQEEKAAQQKNDDSNIPGFINTWQSWLKIERVEETPIDKAEIKNKVIESFIENNPKISQLKDEVNFVVKEKTDDISHLMTETLANLYIEQKLYSKAVNAFLILSNKFPDKKEYFEAKIQEIKDRNKN</sequence>
<feature type="compositionally biased region" description="Basic and acidic residues" evidence="1">
    <location>
        <begin position="413"/>
        <end position="423"/>
    </location>
</feature>
<feature type="compositionally biased region" description="Polar residues" evidence="1">
    <location>
        <begin position="380"/>
        <end position="393"/>
    </location>
</feature>
<proteinExistence type="predicted"/>
<feature type="compositionally biased region" description="Basic and acidic residues" evidence="1">
    <location>
        <begin position="515"/>
        <end position="528"/>
    </location>
</feature>
<accession>A0A0Q3LU98</accession>
<feature type="region of interest" description="Disordered" evidence="1">
    <location>
        <begin position="597"/>
        <end position="620"/>
    </location>
</feature>
<feature type="region of interest" description="Disordered" evidence="1">
    <location>
        <begin position="380"/>
        <end position="399"/>
    </location>
</feature>
<dbReference type="EMBL" id="LLYZ01000002">
    <property type="protein sequence ID" value="KQK26913.1"/>
    <property type="molecule type" value="Genomic_DNA"/>
</dbReference>
<reference evidence="2 3" key="1">
    <citation type="submission" date="2015-10" db="EMBL/GenBank/DDBJ databases">
        <title>Chryseobacterium aquaticum genome.</title>
        <authorList>
            <person name="Newman J.D."/>
            <person name="Ferguson M.B."/>
            <person name="Miller J.R."/>
        </authorList>
    </citation>
    <scope>NUCLEOTIDE SEQUENCE [LARGE SCALE GENOMIC DNA]</scope>
    <source>
        <strain evidence="2 3">KCTC 12483</strain>
    </source>
</reference>
<dbReference type="OrthoDB" id="594666at2"/>
<feature type="region of interest" description="Disordered" evidence="1">
    <location>
        <begin position="494"/>
        <end position="539"/>
    </location>
</feature>
<dbReference type="STRING" id="452084.AR438_01440"/>
<evidence type="ECO:0000313" key="3">
    <source>
        <dbReference type="Proteomes" id="UP000051682"/>
    </source>
</evidence>
<dbReference type="RefSeq" id="WP_056011031.1">
    <property type="nucleotide sequence ID" value="NZ_LLYZ01000002.1"/>
</dbReference>
<organism evidence="2 3">
    <name type="scientific">Chryseobacterium aquaticum</name>
    <dbReference type="NCBI Taxonomy" id="452084"/>
    <lineage>
        <taxon>Bacteria</taxon>
        <taxon>Pseudomonadati</taxon>
        <taxon>Bacteroidota</taxon>
        <taxon>Flavobacteriia</taxon>
        <taxon>Flavobacteriales</taxon>
        <taxon>Weeksellaceae</taxon>
        <taxon>Chryseobacterium group</taxon>
        <taxon>Chryseobacterium</taxon>
    </lineage>
</organism>
<evidence type="ECO:0000313" key="2">
    <source>
        <dbReference type="EMBL" id="KQK26913.1"/>
    </source>
</evidence>